<proteinExistence type="predicted"/>
<comment type="caution">
    <text evidence="1">The sequence shown here is derived from an EMBL/GenBank/DDBJ whole genome shotgun (WGS) entry which is preliminary data.</text>
</comment>
<accession>A0AAD7CWR8</accession>
<gene>
    <name evidence="1" type="ORF">B0H17DRAFT_862856</name>
</gene>
<dbReference type="AlphaFoldDB" id="A0AAD7CWR8"/>
<dbReference type="EMBL" id="JARKIE010000243">
    <property type="protein sequence ID" value="KAJ7662304.1"/>
    <property type="molecule type" value="Genomic_DNA"/>
</dbReference>
<evidence type="ECO:0000313" key="1">
    <source>
        <dbReference type="EMBL" id="KAJ7662304.1"/>
    </source>
</evidence>
<sequence>GFTGEIVPLVRTVSYITVLLEDDTLLSVLREQIVALINFGMMDYTSQGKSRPKNAFDLANCRTHMSYYVALSRGTTPDGTIIVQALNMSKITSGISVYLRQ</sequence>
<feature type="non-terminal residue" evidence="1">
    <location>
        <position position="1"/>
    </location>
</feature>
<organism evidence="1 2">
    <name type="scientific">Mycena rosella</name>
    <name type="common">Pink bonnet</name>
    <name type="synonym">Agaricus rosellus</name>
    <dbReference type="NCBI Taxonomy" id="1033263"/>
    <lineage>
        <taxon>Eukaryota</taxon>
        <taxon>Fungi</taxon>
        <taxon>Dikarya</taxon>
        <taxon>Basidiomycota</taxon>
        <taxon>Agaricomycotina</taxon>
        <taxon>Agaricomycetes</taxon>
        <taxon>Agaricomycetidae</taxon>
        <taxon>Agaricales</taxon>
        <taxon>Marasmiineae</taxon>
        <taxon>Mycenaceae</taxon>
        <taxon>Mycena</taxon>
    </lineage>
</organism>
<protein>
    <submittedName>
        <fullName evidence="1">Uncharacterized protein</fullName>
    </submittedName>
</protein>
<name>A0AAD7CWR8_MYCRO</name>
<dbReference type="Proteomes" id="UP001221757">
    <property type="component" value="Unassembled WGS sequence"/>
</dbReference>
<reference evidence="1" key="1">
    <citation type="submission" date="2023-03" db="EMBL/GenBank/DDBJ databases">
        <title>Massive genome expansion in bonnet fungi (Mycena s.s.) driven by repeated elements and novel gene families across ecological guilds.</title>
        <authorList>
            <consortium name="Lawrence Berkeley National Laboratory"/>
            <person name="Harder C.B."/>
            <person name="Miyauchi S."/>
            <person name="Viragh M."/>
            <person name="Kuo A."/>
            <person name="Thoen E."/>
            <person name="Andreopoulos B."/>
            <person name="Lu D."/>
            <person name="Skrede I."/>
            <person name="Drula E."/>
            <person name="Henrissat B."/>
            <person name="Morin E."/>
            <person name="Kohler A."/>
            <person name="Barry K."/>
            <person name="LaButti K."/>
            <person name="Morin E."/>
            <person name="Salamov A."/>
            <person name="Lipzen A."/>
            <person name="Mereny Z."/>
            <person name="Hegedus B."/>
            <person name="Baldrian P."/>
            <person name="Stursova M."/>
            <person name="Weitz H."/>
            <person name="Taylor A."/>
            <person name="Grigoriev I.V."/>
            <person name="Nagy L.G."/>
            <person name="Martin F."/>
            <person name="Kauserud H."/>
        </authorList>
    </citation>
    <scope>NUCLEOTIDE SEQUENCE</scope>
    <source>
        <strain evidence="1">CBHHK067</strain>
    </source>
</reference>
<keyword evidence="2" id="KW-1185">Reference proteome</keyword>
<feature type="non-terminal residue" evidence="1">
    <location>
        <position position="101"/>
    </location>
</feature>
<evidence type="ECO:0000313" key="2">
    <source>
        <dbReference type="Proteomes" id="UP001221757"/>
    </source>
</evidence>